<dbReference type="PANTHER" id="PTHR21496">
    <property type="entry name" value="FERREDOXIN-RELATED"/>
    <property type="match status" value="1"/>
</dbReference>
<keyword evidence="2" id="KW-0479">Metal-binding</keyword>
<name>X0TEL5_9ZZZZ</name>
<evidence type="ECO:0000256" key="3">
    <source>
        <dbReference type="ARBA" id="ARBA00023004"/>
    </source>
</evidence>
<dbReference type="Gene3D" id="2.102.10.10">
    <property type="entry name" value="Rieske [2Fe-2S] iron-sulphur domain"/>
    <property type="match status" value="1"/>
</dbReference>
<evidence type="ECO:0000256" key="4">
    <source>
        <dbReference type="ARBA" id="ARBA00023014"/>
    </source>
</evidence>
<comment type="caution">
    <text evidence="6">The sequence shown here is derived from an EMBL/GenBank/DDBJ whole genome shotgun (WGS) entry which is preliminary data.</text>
</comment>
<dbReference type="InterPro" id="IPR017941">
    <property type="entry name" value="Rieske_2Fe-2S"/>
</dbReference>
<dbReference type="CDD" id="cd03528">
    <property type="entry name" value="Rieske_RO_ferredoxin"/>
    <property type="match status" value="1"/>
</dbReference>
<evidence type="ECO:0000313" key="6">
    <source>
        <dbReference type="EMBL" id="GAF86617.1"/>
    </source>
</evidence>
<accession>X0TEL5</accession>
<keyword evidence="3" id="KW-0408">Iron</keyword>
<sequence>MSEFIKVAETSDIPPGRAKVVLVGDRRIALCNVDGQLFAIDDLCTHDGGPLGQGDLQGDVIECPRHGARFNVRTGKVLALPAVKALTTYPVEVEGSEIRVALS</sequence>
<evidence type="ECO:0000256" key="2">
    <source>
        <dbReference type="ARBA" id="ARBA00022723"/>
    </source>
</evidence>
<evidence type="ECO:0000259" key="5">
    <source>
        <dbReference type="PROSITE" id="PS51296"/>
    </source>
</evidence>
<keyword evidence="1" id="KW-0001">2Fe-2S</keyword>
<organism evidence="6">
    <name type="scientific">marine sediment metagenome</name>
    <dbReference type="NCBI Taxonomy" id="412755"/>
    <lineage>
        <taxon>unclassified sequences</taxon>
        <taxon>metagenomes</taxon>
        <taxon>ecological metagenomes</taxon>
    </lineage>
</organism>
<reference evidence="6" key="1">
    <citation type="journal article" date="2014" name="Front. Microbiol.">
        <title>High frequency of phylogenetically diverse reductive dehalogenase-homologous genes in deep subseafloor sedimentary metagenomes.</title>
        <authorList>
            <person name="Kawai M."/>
            <person name="Futagami T."/>
            <person name="Toyoda A."/>
            <person name="Takaki Y."/>
            <person name="Nishi S."/>
            <person name="Hori S."/>
            <person name="Arai W."/>
            <person name="Tsubouchi T."/>
            <person name="Morono Y."/>
            <person name="Uchiyama I."/>
            <person name="Ito T."/>
            <person name="Fujiyama A."/>
            <person name="Inagaki F."/>
            <person name="Takami H."/>
        </authorList>
    </citation>
    <scope>NUCLEOTIDE SEQUENCE</scope>
    <source>
        <strain evidence="6">Expedition CK06-06</strain>
    </source>
</reference>
<dbReference type="SUPFAM" id="SSF50022">
    <property type="entry name" value="ISP domain"/>
    <property type="match status" value="1"/>
</dbReference>
<dbReference type="Pfam" id="PF00355">
    <property type="entry name" value="Rieske"/>
    <property type="match status" value="1"/>
</dbReference>
<proteinExistence type="predicted"/>
<dbReference type="InterPro" id="IPR036922">
    <property type="entry name" value="Rieske_2Fe-2S_sf"/>
</dbReference>
<feature type="domain" description="Rieske" evidence="5">
    <location>
        <begin position="5"/>
        <end position="100"/>
    </location>
</feature>
<protein>
    <recommendedName>
        <fullName evidence="5">Rieske domain-containing protein</fullName>
    </recommendedName>
</protein>
<dbReference type="PANTHER" id="PTHR21496:SF23">
    <property type="entry name" value="3-PHENYLPROPIONATE_CINNAMIC ACID DIOXYGENASE FERREDOXIN SUBUNIT"/>
    <property type="match status" value="1"/>
</dbReference>
<dbReference type="EMBL" id="BARS01018988">
    <property type="protein sequence ID" value="GAF86617.1"/>
    <property type="molecule type" value="Genomic_DNA"/>
</dbReference>
<keyword evidence="4" id="KW-0411">Iron-sulfur</keyword>
<evidence type="ECO:0000256" key="1">
    <source>
        <dbReference type="ARBA" id="ARBA00022714"/>
    </source>
</evidence>
<dbReference type="AlphaFoldDB" id="X0TEL5"/>
<dbReference type="GO" id="GO:0046872">
    <property type="term" value="F:metal ion binding"/>
    <property type="evidence" value="ECO:0007669"/>
    <property type="project" value="UniProtKB-KW"/>
</dbReference>
<dbReference type="GO" id="GO:0051537">
    <property type="term" value="F:2 iron, 2 sulfur cluster binding"/>
    <property type="evidence" value="ECO:0007669"/>
    <property type="project" value="UniProtKB-KW"/>
</dbReference>
<gene>
    <name evidence="6" type="ORF">S01H1_30822</name>
</gene>
<dbReference type="PROSITE" id="PS51296">
    <property type="entry name" value="RIESKE"/>
    <property type="match status" value="1"/>
</dbReference>